<dbReference type="InterPro" id="IPR050638">
    <property type="entry name" value="AA-Vitamin_Transporters"/>
</dbReference>
<feature type="transmembrane region" description="Helical" evidence="7">
    <location>
        <begin position="7"/>
        <end position="31"/>
    </location>
</feature>
<protein>
    <submittedName>
        <fullName evidence="9">Drug/metabolite transporter (DMT)-like permease</fullName>
    </submittedName>
</protein>
<evidence type="ECO:0000259" key="8">
    <source>
        <dbReference type="Pfam" id="PF00892"/>
    </source>
</evidence>
<feature type="transmembrane region" description="Helical" evidence="7">
    <location>
        <begin position="126"/>
        <end position="146"/>
    </location>
</feature>
<dbReference type="PANTHER" id="PTHR32322">
    <property type="entry name" value="INNER MEMBRANE TRANSPORTER"/>
    <property type="match status" value="1"/>
</dbReference>
<evidence type="ECO:0000256" key="2">
    <source>
        <dbReference type="ARBA" id="ARBA00007362"/>
    </source>
</evidence>
<feature type="domain" description="EamA" evidence="8">
    <location>
        <begin position="6"/>
        <end position="140"/>
    </location>
</feature>
<dbReference type="InterPro" id="IPR037185">
    <property type="entry name" value="EmrE-like"/>
</dbReference>
<keyword evidence="4 7" id="KW-0812">Transmembrane</keyword>
<keyword evidence="3" id="KW-1003">Cell membrane</keyword>
<organism evidence="9 10">
    <name type="scientific">Salirhabdus euzebyi</name>
    <dbReference type="NCBI Taxonomy" id="394506"/>
    <lineage>
        <taxon>Bacteria</taxon>
        <taxon>Bacillati</taxon>
        <taxon>Bacillota</taxon>
        <taxon>Bacilli</taxon>
        <taxon>Bacillales</taxon>
        <taxon>Bacillaceae</taxon>
        <taxon>Salirhabdus</taxon>
    </lineage>
</organism>
<dbReference type="SUPFAM" id="SSF103481">
    <property type="entry name" value="Multidrug resistance efflux transporter EmrE"/>
    <property type="match status" value="2"/>
</dbReference>
<dbReference type="GO" id="GO:0005886">
    <property type="term" value="C:plasma membrane"/>
    <property type="evidence" value="ECO:0007669"/>
    <property type="project" value="UniProtKB-SubCell"/>
</dbReference>
<evidence type="ECO:0000256" key="1">
    <source>
        <dbReference type="ARBA" id="ARBA00004651"/>
    </source>
</evidence>
<sequence length="313" mass="35307">MKSYTAYFLTILGASFWGLTGLFVEALYRYGFTPWEVVTLRLTTATLLLFLFLIFFSPKHLKIKGKHIPHFFGLGVLSIVLFNWCYFKVMEQTSIPVAVVLLYTSPIFVTILSRITFQETITKKKVVALVLTIVGCSFVIGLIPFGGTNIPFVSIILGLLSAFFCAIYSIIGKFVTVYYHFLTITIYTLLAGTIFIFPTSQIWKKTDLIFTFDVLLNIGGVAVISTIFAYTLYTFGLAYIESSKASILASMEPIVAVLIGVFVFGDRLTSIQLLGIFLVIFSAFITVFHRKRKIKRKLKWKKALKGLNEYKNV</sequence>
<reference evidence="9 10" key="1">
    <citation type="submission" date="2020-08" db="EMBL/GenBank/DDBJ databases">
        <title>Genomic Encyclopedia of Type Strains, Phase IV (KMG-IV): sequencing the most valuable type-strain genomes for metagenomic binning, comparative biology and taxonomic classification.</title>
        <authorList>
            <person name="Goeker M."/>
        </authorList>
    </citation>
    <scope>NUCLEOTIDE SEQUENCE [LARGE SCALE GENOMIC DNA]</scope>
    <source>
        <strain evidence="9 10">DSM 19612</strain>
    </source>
</reference>
<evidence type="ECO:0000256" key="4">
    <source>
        <dbReference type="ARBA" id="ARBA00022692"/>
    </source>
</evidence>
<feature type="transmembrane region" description="Helical" evidence="7">
    <location>
        <begin position="95"/>
        <end position="114"/>
    </location>
</feature>
<dbReference type="RefSeq" id="WP_174494999.1">
    <property type="nucleotide sequence ID" value="NZ_CADDWK010000002.1"/>
</dbReference>
<feature type="transmembrane region" description="Helical" evidence="7">
    <location>
        <begin position="271"/>
        <end position="289"/>
    </location>
</feature>
<feature type="transmembrane region" description="Helical" evidence="7">
    <location>
        <begin position="37"/>
        <end position="56"/>
    </location>
</feature>
<dbReference type="Pfam" id="PF00892">
    <property type="entry name" value="EamA"/>
    <property type="match status" value="2"/>
</dbReference>
<accession>A0A841PYW4</accession>
<keyword evidence="10" id="KW-1185">Reference proteome</keyword>
<dbReference type="PANTHER" id="PTHR32322:SF18">
    <property type="entry name" value="S-ADENOSYLMETHIONINE_S-ADENOSYLHOMOCYSTEINE TRANSPORTER"/>
    <property type="match status" value="1"/>
</dbReference>
<evidence type="ECO:0000256" key="7">
    <source>
        <dbReference type="SAM" id="Phobius"/>
    </source>
</evidence>
<comment type="subcellular location">
    <subcellularLocation>
        <location evidence="1">Cell membrane</location>
        <topology evidence="1">Multi-pass membrane protein</topology>
    </subcellularLocation>
</comment>
<proteinExistence type="inferred from homology"/>
<keyword evidence="6 7" id="KW-0472">Membrane</keyword>
<keyword evidence="5 7" id="KW-1133">Transmembrane helix</keyword>
<feature type="transmembrane region" description="Helical" evidence="7">
    <location>
        <begin position="209"/>
        <end position="233"/>
    </location>
</feature>
<evidence type="ECO:0000256" key="5">
    <source>
        <dbReference type="ARBA" id="ARBA00022989"/>
    </source>
</evidence>
<dbReference type="EMBL" id="JACHGH010000002">
    <property type="protein sequence ID" value="MBB6452331.1"/>
    <property type="molecule type" value="Genomic_DNA"/>
</dbReference>
<feature type="transmembrane region" description="Helical" evidence="7">
    <location>
        <begin position="178"/>
        <end position="197"/>
    </location>
</feature>
<dbReference type="InterPro" id="IPR000620">
    <property type="entry name" value="EamA_dom"/>
</dbReference>
<comment type="caution">
    <text evidence="9">The sequence shown here is derived from an EMBL/GenBank/DDBJ whole genome shotgun (WGS) entry which is preliminary data.</text>
</comment>
<evidence type="ECO:0000256" key="6">
    <source>
        <dbReference type="ARBA" id="ARBA00023136"/>
    </source>
</evidence>
<comment type="similarity">
    <text evidence="2">Belongs to the EamA transporter family.</text>
</comment>
<name>A0A841PYW4_9BACI</name>
<evidence type="ECO:0000256" key="3">
    <source>
        <dbReference type="ARBA" id="ARBA00022475"/>
    </source>
</evidence>
<evidence type="ECO:0000313" key="10">
    <source>
        <dbReference type="Proteomes" id="UP000581688"/>
    </source>
</evidence>
<feature type="transmembrane region" description="Helical" evidence="7">
    <location>
        <begin position="68"/>
        <end position="89"/>
    </location>
</feature>
<dbReference type="Proteomes" id="UP000581688">
    <property type="component" value="Unassembled WGS sequence"/>
</dbReference>
<dbReference type="AlphaFoldDB" id="A0A841PYW4"/>
<feature type="transmembrane region" description="Helical" evidence="7">
    <location>
        <begin position="245"/>
        <end position="265"/>
    </location>
</feature>
<dbReference type="Gene3D" id="1.10.3730.20">
    <property type="match status" value="1"/>
</dbReference>
<gene>
    <name evidence="9" type="ORF">HNQ94_000776</name>
</gene>
<feature type="transmembrane region" description="Helical" evidence="7">
    <location>
        <begin position="152"/>
        <end position="171"/>
    </location>
</feature>
<feature type="domain" description="EamA" evidence="8">
    <location>
        <begin position="154"/>
        <end position="287"/>
    </location>
</feature>
<evidence type="ECO:0000313" key="9">
    <source>
        <dbReference type="EMBL" id="MBB6452331.1"/>
    </source>
</evidence>